<proteinExistence type="predicted"/>
<evidence type="ECO:0000313" key="1">
    <source>
        <dbReference type="EMBL" id="VDP51941.1"/>
    </source>
</evidence>
<accession>A0A3P8E653</accession>
<reference evidence="3" key="2">
    <citation type="submission" date="2019-09" db="UniProtKB">
        <authorList>
            <consortium name="WormBaseParasite"/>
        </authorList>
    </citation>
    <scope>IDENTIFICATION</scope>
</reference>
<organism evidence="2 3">
    <name type="scientific">Heligmosomoides polygyrus</name>
    <name type="common">Parasitic roundworm</name>
    <dbReference type="NCBI Taxonomy" id="6339"/>
    <lineage>
        <taxon>Eukaryota</taxon>
        <taxon>Metazoa</taxon>
        <taxon>Ecdysozoa</taxon>
        <taxon>Nematoda</taxon>
        <taxon>Chromadorea</taxon>
        <taxon>Rhabditida</taxon>
        <taxon>Rhabditina</taxon>
        <taxon>Rhabditomorpha</taxon>
        <taxon>Strongyloidea</taxon>
        <taxon>Heligmosomidae</taxon>
        <taxon>Heligmosomoides</taxon>
    </lineage>
</organism>
<evidence type="ECO:0000313" key="2">
    <source>
        <dbReference type="Proteomes" id="UP000050761"/>
    </source>
</evidence>
<dbReference type="WBParaSite" id="HPBE_0002553501-mRNA-1">
    <property type="protein sequence ID" value="HPBE_0002553501-mRNA-1"/>
    <property type="gene ID" value="HPBE_0002553501"/>
</dbReference>
<dbReference type="Proteomes" id="UP000050761">
    <property type="component" value="Unassembled WGS sequence"/>
</dbReference>
<reference evidence="1 2" key="1">
    <citation type="submission" date="2018-11" db="EMBL/GenBank/DDBJ databases">
        <authorList>
            <consortium name="Pathogen Informatics"/>
        </authorList>
    </citation>
    <scope>NUCLEOTIDE SEQUENCE [LARGE SCALE GENOMIC DNA]</scope>
</reference>
<keyword evidence="2" id="KW-1185">Reference proteome</keyword>
<gene>
    <name evidence="1" type="ORF">HPBE_LOCUS25533</name>
</gene>
<name>A0A183GS65_HELPZ</name>
<dbReference type="EMBL" id="UZAH01038083">
    <property type="protein sequence ID" value="VDP51941.1"/>
    <property type="molecule type" value="Genomic_DNA"/>
</dbReference>
<accession>A0A183GS65</accession>
<sequence>MCEAGAADVYMSEFVAGGGKREGGGWMQVNLLISSLRGVSAQRTANSLRRAGVAKPFCAKQEPMMSNQDGANAKLIQERRNATHQQLRLGAAVFWHGVAGHESTAASEPSLEEDTEAKIWRIENIEECE</sequence>
<protein>
    <submittedName>
        <fullName evidence="1 3">Uncharacterized protein</fullName>
    </submittedName>
</protein>
<dbReference type="AlphaFoldDB" id="A0A183GS65"/>
<evidence type="ECO:0000313" key="3">
    <source>
        <dbReference type="WBParaSite" id="HPBE_0002553501-mRNA-1"/>
    </source>
</evidence>